<evidence type="ECO:0000313" key="3">
    <source>
        <dbReference type="Proteomes" id="UP000008871"/>
    </source>
</evidence>
<feature type="region of interest" description="Disordered" evidence="1">
    <location>
        <begin position="69"/>
        <end position="89"/>
    </location>
</feature>
<protein>
    <recommendedName>
        <fullName evidence="4">SpoVT-AbrB domain-containing protein</fullName>
    </recommendedName>
</protein>
<organism evidence="2 3">
    <name type="scientific">Alcanivorax borkumensis (strain ATCC 700651 / DSM 11573 / NCIMB 13689 / SK2)</name>
    <dbReference type="NCBI Taxonomy" id="393595"/>
    <lineage>
        <taxon>Bacteria</taxon>
        <taxon>Pseudomonadati</taxon>
        <taxon>Pseudomonadota</taxon>
        <taxon>Gammaproteobacteria</taxon>
        <taxon>Oceanospirillales</taxon>
        <taxon>Alcanivoracaceae</taxon>
        <taxon>Alcanivorax</taxon>
    </lineage>
</organism>
<name>Q0VMS4_ALCBS</name>
<dbReference type="SUPFAM" id="SSF89447">
    <property type="entry name" value="AbrB/MazE/MraZ-like"/>
    <property type="match status" value="1"/>
</dbReference>
<dbReference type="KEGG" id="abo:ABO_2076"/>
<dbReference type="Gene3D" id="2.10.260.10">
    <property type="match status" value="1"/>
</dbReference>
<reference evidence="2 3" key="1">
    <citation type="journal article" date="2006" name="Nat. Biotechnol.">
        <title>Genome sequence of the ubiquitous hydrocarbon-degrading marine bacterium Alcanivorax borkumensis.</title>
        <authorList>
            <person name="Schneiker S."/>
            <person name="Martins dos Santos V.A.P."/>
            <person name="Bartels D."/>
            <person name="Bekel T."/>
            <person name="Brecht M."/>
            <person name="Buhrmester J."/>
            <person name="Chernikova T.N."/>
            <person name="Denaro R."/>
            <person name="Ferrer M."/>
            <person name="Gertler C."/>
            <person name="Goesmann A."/>
            <person name="Golyshina O.V."/>
            <person name="Kaminski F."/>
            <person name="Khachane A.N."/>
            <person name="Lang S."/>
            <person name="Linke B."/>
            <person name="McHardy A.C."/>
            <person name="Meyer F."/>
            <person name="Nechitaylo T."/>
            <person name="Puehler A."/>
            <person name="Regenhardt D."/>
            <person name="Rupp O."/>
            <person name="Sabirova J.S."/>
            <person name="Selbitschka W."/>
            <person name="Yakimov M.M."/>
            <person name="Timmis K.N."/>
            <person name="Vorhoelter F.-J."/>
            <person name="Weidner S."/>
            <person name="Kaiser O."/>
            <person name="Golyshin P.N."/>
        </authorList>
    </citation>
    <scope>NUCLEOTIDE SEQUENCE [LARGE SCALE GENOMIC DNA]</scope>
    <source>
        <strain evidence="3">ATCC 700651 / DSM 11573 / NCIMB 13689 / SK2</strain>
    </source>
</reference>
<proteinExistence type="predicted"/>
<dbReference type="eggNOG" id="COG4456">
    <property type="taxonomic scope" value="Bacteria"/>
</dbReference>
<evidence type="ECO:0000313" key="2">
    <source>
        <dbReference type="EMBL" id="CAL17524.1"/>
    </source>
</evidence>
<dbReference type="Proteomes" id="UP000008871">
    <property type="component" value="Chromosome"/>
</dbReference>
<keyword evidence="3" id="KW-1185">Reference proteome</keyword>
<dbReference type="AlphaFoldDB" id="Q0VMS4"/>
<dbReference type="InterPro" id="IPR037914">
    <property type="entry name" value="SpoVT-AbrB_sf"/>
</dbReference>
<sequence length="124" mass="14267">MTDKAKLFMDGDSQAVRLPDHYRFDGDEVYIRQDPETGDVILSARPNGWDEFFDMLDEDPMPGDFLADRFQGDLPDGNPLDGEDDQASDSRAIMRRIANSHEQWDKFMENLKAQDKKQGLEPKQ</sequence>
<dbReference type="STRING" id="393595.ABO_2076"/>
<evidence type="ECO:0000256" key="1">
    <source>
        <dbReference type="SAM" id="MobiDB-lite"/>
    </source>
</evidence>
<dbReference type="RefSeq" id="WP_011589354.1">
    <property type="nucleotide sequence ID" value="NC_008260.1"/>
</dbReference>
<dbReference type="EMBL" id="AM286690">
    <property type="protein sequence ID" value="CAL17524.1"/>
    <property type="molecule type" value="Genomic_DNA"/>
</dbReference>
<evidence type="ECO:0008006" key="4">
    <source>
        <dbReference type="Google" id="ProtNLM"/>
    </source>
</evidence>
<accession>Q0VMS4</accession>
<dbReference type="HOGENOM" id="CLU_1999058_0_0_6"/>
<gene>
    <name evidence="2" type="ordered locus">ABO_2076</name>
</gene>